<evidence type="ECO:0000313" key="3">
    <source>
        <dbReference type="EMBL" id="EQD41631.1"/>
    </source>
</evidence>
<feature type="region of interest" description="Disordered" evidence="1">
    <location>
        <begin position="1"/>
        <end position="40"/>
    </location>
</feature>
<comment type="caution">
    <text evidence="3">The sequence shown here is derived from an EMBL/GenBank/DDBJ whole genome shotgun (WGS) entry which is preliminary data.</text>
</comment>
<organism evidence="3">
    <name type="scientific">mine drainage metagenome</name>
    <dbReference type="NCBI Taxonomy" id="410659"/>
    <lineage>
        <taxon>unclassified sequences</taxon>
        <taxon>metagenomes</taxon>
        <taxon>ecological metagenomes</taxon>
    </lineage>
</organism>
<dbReference type="Gene3D" id="3.40.50.150">
    <property type="entry name" value="Vaccinia Virus protein VP39"/>
    <property type="match status" value="1"/>
</dbReference>
<name>T0Z121_9ZZZZ</name>
<dbReference type="GO" id="GO:0008168">
    <property type="term" value="F:methyltransferase activity"/>
    <property type="evidence" value="ECO:0007669"/>
    <property type="project" value="UniProtKB-KW"/>
</dbReference>
<gene>
    <name evidence="3" type="ORF">B2A_10567</name>
</gene>
<dbReference type="Pfam" id="PF13649">
    <property type="entry name" value="Methyltransf_25"/>
    <property type="match status" value="1"/>
</dbReference>
<feature type="compositionally biased region" description="Basic and acidic residues" evidence="1">
    <location>
        <begin position="1"/>
        <end position="25"/>
    </location>
</feature>
<dbReference type="PANTHER" id="PTHR43667:SF2">
    <property type="entry name" value="FATTY ACID C-METHYL TRANSFERASE"/>
    <property type="match status" value="1"/>
</dbReference>
<keyword evidence="3" id="KW-0489">Methyltransferase</keyword>
<protein>
    <submittedName>
        <fullName evidence="3">Methyltransferase type 11 domain protein</fullName>
        <ecNumber evidence="3">2.1.1.-</ecNumber>
    </submittedName>
</protein>
<dbReference type="EC" id="2.1.1.-" evidence="3"/>
<dbReference type="EMBL" id="AUZZ01007610">
    <property type="protein sequence ID" value="EQD41631.1"/>
    <property type="molecule type" value="Genomic_DNA"/>
</dbReference>
<proteinExistence type="predicted"/>
<dbReference type="CDD" id="cd02440">
    <property type="entry name" value="AdoMet_MTases"/>
    <property type="match status" value="1"/>
</dbReference>
<accession>T0Z121</accession>
<dbReference type="SUPFAM" id="SSF53335">
    <property type="entry name" value="S-adenosyl-L-methionine-dependent methyltransferases"/>
    <property type="match status" value="1"/>
</dbReference>
<keyword evidence="3" id="KW-0808">Transferase</keyword>
<feature type="domain" description="Methyltransferase" evidence="2">
    <location>
        <begin position="59"/>
        <end position="154"/>
    </location>
</feature>
<dbReference type="InterPro" id="IPR041698">
    <property type="entry name" value="Methyltransf_25"/>
</dbReference>
<dbReference type="AlphaFoldDB" id="T0Z121"/>
<reference evidence="3" key="2">
    <citation type="journal article" date="2014" name="ISME J.">
        <title>Microbial stratification in low pH oxic and suboxic macroscopic growths along an acid mine drainage.</title>
        <authorList>
            <person name="Mendez-Garcia C."/>
            <person name="Mesa V."/>
            <person name="Sprenger R.R."/>
            <person name="Richter M."/>
            <person name="Diez M.S."/>
            <person name="Solano J."/>
            <person name="Bargiela R."/>
            <person name="Golyshina O.V."/>
            <person name="Manteca A."/>
            <person name="Ramos J.L."/>
            <person name="Gallego J.R."/>
            <person name="Llorente I."/>
            <person name="Martins Dos Santos V.A."/>
            <person name="Jensen O.N."/>
            <person name="Pelaez A.I."/>
            <person name="Sanchez J."/>
            <person name="Ferrer M."/>
        </authorList>
    </citation>
    <scope>NUCLEOTIDE SEQUENCE</scope>
</reference>
<sequence>MKKGEKMTGQTKDRTKNTVKEEKDPYMPYYNGKEIGQDKPSKSMQKLSVFLKKNNTTRILDFSCGTGRNLIFMAKRGFDVSGFDSSKYAVRTCRAELRREGLDAQVRLCNMERGLPYRNESFDAVMAIRAMYQTKMENIRRLASEVDRVLKKGGYVYMESKQCHLCFFGNGRRVVKVEPGTYKWLGGGTYYHFFKESELRNLFKGYRTVRFYFKKRTYYVLFQKPF</sequence>
<evidence type="ECO:0000256" key="1">
    <source>
        <dbReference type="SAM" id="MobiDB-lite"/>
    </source>
</evidence>
<dbReference type="InterPro" id="IPR050723">
    <property type="entry name" value="CFA/CMAS"/>
</dbReference>
<dbReference type="InterPro" id="IPR029063">
    <property type="entry name" value="SAM-dependent_MTases_sf"/>
</dbReference>
<evidence type="ECO:0000259" key="2">
    <source>
        <dbReference type="Pfam" id="PF13649"/>
    </source>
</evidence>
<reference evidence="3" key="1">
    <citation type="submission" date="2013-08" db="EMBL/GenBank/DDBJ databases">
        <authorList>
            <person name="Mendez C."/>
            <person name="Richter M."/>
            <person name="Ferrer M."/>
            <person name="Sanchez J."/>
        </authorList>
    </citation>
    <scope>NUCLEOTIDE SEQUENCE</scope>
</reference>
<dbReference type="PANTHER" id="PTHR43667">
    <property type="entry name" value="CYCLOPROPANE-FATTY-ACYL-PHOSPHOLIPID SYNTHASE"/>
    <property type="match status" value="1"/>
</dbReference>
<dbReference type="GO" id="GO:0032259">
    <property type="term" value="P:methylation"/>
    <property type="evidence" value="ECO:0007669"/>
    <property type="project" value="UniProtKB-KW"/>
</dbReference>